<sequence length="616" mass="68504">MMSESSGSSINDDTPNHLSSNAGASSGSSSGASSTSRVLLNRHDSNHSNQLHNSVSKPSAGDGGSFRTSLNDIDDEVLDSPVIGGSFISGNNLSAINSSEDDHLFVGGGGGSSSVQNGRMRSHNEPVSKPTIRLVLGIFVLVIVDIIWVASSELSSYLFHDEKFDKPFYSTYIKTSMFLIFLFGFIFWSPWYEQCQKGDGYTYTLLAAEANCLAPNTTIEDTVDDNANEAVLSAPAFVPINYDTAGSGNESDDSAHQRSVRFSKLAEVRHLSDHEANEAFYARLSYQASLQAEQIAFRLANRLSPSQTAHLAITFCLMWFVANYTYQLAVSHTQVGIVNVLSSSSSLFTLLMAAIFPSIASDKFSYSKFLSVLVSISGVAVVSLSDLRIETSNLPVGAIFAIVSAFFYAAYLVFLRKKVDHEEKLDIPLFFGFVGLFNLLLLWPLFFVLNYTGIETFEWPTKRQWVVLVVNGIIGTVFSEVLWLWGCFLTSSLIATLAISLTIPMSMVADVIFKKVSYSWLFYIGSVPMFFSFFAVTMFTHYENWDPIGTFWKRIWKQCWPASRSTRYQRVLVNDMMDQNEQQERLLEDEEEEEEEQERDEESGFGNENIGINTAA</sequence>
<gene>
    <name evidence="10" type="ORF">ODALV1_LOCUS1111</name>
</gene>
<dbReference type="PANTHER" id="PTHR23051:SF0">
    <property type="entry name" value="SOLUTE CARRIER FAMILY 35 MEMBER F5"/>
    <property type="match status" value="1"/>
</dbReference>
<name>A0ABP1PKM4_9HEXA</name>
<evidence type="ECO:0000313" key="11">
    <source>
        <dbReference type="Proteomes" id="UP001642540"/>
    </source>
</evidence>
<feature type="transmembrane region" description="Helical" evidence="8">
    <location>
        <begin position="369"/>
        <end position="389"/>
    </location>
</feature>
<feature type="transmembrane region" description="Helical" evidence="8">
    <location>
        <begin position="395"/>
        <end position="415"/>
    </location>
</feature>
<feature type="transmembrane region" description="Helical" evidence="8">
    <location>
        <begin position="131"/>
        <end position="151"/>
    </location>
</feature>
<evidence type="ECO:0000256" key="5">
    <source>
        <dbReference type="ARBA" id="ARBA00023136"/>
    </source>
</evidence>
<feature type="region of interest" description="Disordered" evidence="7">
    <location>
        <begin position="582"/>
        <end position="616"/>
    </location>
</feature>
<evidence type="ECO:0000259" key="9">
    <source>
        <dbReference type="Pfam" id="PF00892"/>
    </source>
</evidence>
<evidence type="ECO:0000256" key="8">
    <source>
        <dbReference type="SAM" id="Phobius"/>
    </source>
</evidence>
<proteinExistence type="inferred from homology"/>
<feature type="compositionally biased region" description="Low complexity" evidence="7">
    <location>
        <begin position="19"/>
        <end position="36"/>
    </location>
</feature>
<comment type="subcellular location">
    <subcellularLocation>
        <location evidence="1">Membrane</location>
        <topology evidence="1">Multi-pass membrane protein</topology>
    </subcellularLocation>
</comment>
<feature type="compositionally biased region" description="Polar residues" evidence="7">
    <location>
        <begin position="1"/>
        <end position="18"/>
    </location>
</feature>
<feature type="compositionally biased region" description="Acidic residues" evidence="7">
    <location>
        <begin position="587"/>
        <end position="603"/>
    </location>
</feature>
<feature type="domain" description="EamA" evidence="9">
    <location>
        <begin position="397"/>
        <end position="537"/>
    </location>
</feature>
<dbReference type="SUPFAM" id="SSF103481">
    <property type="entry name" value="Multidrug resistance efflux transporter EmrE"/>
    <property type="match status" value="1"/>
</dbReference>
<evidence type="ECO:0000256" key="6">
    <source>
        <dbReference type="ARBA" id="ARBA00040744"/>
    </source>
</evidence>
<reference evidence="10 11" key="1">
    <citation type="submission" date="2024-08" db="EMBL/GenBank/DDBJ databases">
        <authorList>
            <person name="Cucini C."/>
            <person name="Frati F."/>
        </authorList>
    </citation>
    <scope>NUCLEOTIDE SEQUENCE [LARGE SCALE GENOMIC DNA]</scope>
</reference>
<evidence type="ECO:0000256" key="1">
    <source>
        <dbReference type="ARBA" id="ARBA00004141"/>
    </source>
</evidence>
<protein>
    <recommendedName>
        <fullName evidence="6">Solute carrier family 35 member F5</fullName>
    </recommendedName>
</protein>
<evidence type="ECO:0000256" key="4">
    <source>
        <dbReference type="ARBA" id="ARBA00022989"/>
    </source>
</evidence>
<feature type="compositionally biased region" description="Polar residues" evidence="7">
    <location>
        <begin position="47"/>
        <end position="57"/>
    </location>
</feature>
<keyword evidence="5 8" id="KW-0472">Membrane</keyword>
<dbReference type="Pfam" id="PF00892">
    <property type="entry name" value="EamA"/>
    <property type="match status" value="1"/>
</dbReference>
<comment type="similarity">
    <text evidence="2">Belongs to the SLC35F solute transporter family.</text>
</comment>
<dbReference type="InterPro" id="IPR000620">
    <property type="entry name" value="EamA_dom"/>
</dbReference>
<organism evidence="10 11">
    <name type="scientific">Orchesella dallaii</name>
    <dbReference type="NCBI Taxonomy" id="48710"/>
    <lineage>
        <taxon>Eukaryota</taxon>
        <taxon>Metazoa</taxon>
        <taxon>Ecdysozoa</taxon>
        <taxon>Arthropoda</taxon>
        <taxon>Hexapoda</taxon>
        <taxon>Collembola</taxon>
        <taxon>Entomobryomorpha</taxon>
        <taxon>Entomobryoidea</taxon>
        <taxon>Orchesellidae</taxon>
        <taxon>Orchesellinae</taxon>
        <taxon>Orchesella</taxon>
    </lineage>
</organism>
<feature type="transmembrane region" description="Helical" evidence="8">
    <location>
        <begin position="519"/>
        <end position="539"/>
    </location>
</feature>
<keyword evidence="3 8" id="KW-0812">Transmembrane</keyword>
<keyword evidence="4 8" id="KW-1133">Transmembrane helix</keyword>
<keyword evidence="11" id="KW-1185">Reference proteome</keyword>
<feature type="region of interest" description="Disordered" evidence="7">
    <location>
        <begin position="1"/>
        <end position="68"/>
    </location>
</feature>
<dbReference type="Proteomes" id="UP001642540">
    <property type="component" value="Unassembled WGS sequence"/>
</dbReference>
<dbReference type="EMBL" id="CAXLJM020000004">
    <property type="protein sequence ID" value="CAL8070171.1"/>
    <property type="molecule type" value="Genomic_DNA"/>
</dbReference>
<feature type="transmembrane region" description="Helical" evidence="8">
    <location>
        <begin position="171"/>
        <end position="188"/>
    </location>
</feature>
<feature type="transmembrane region" description="Helical" evidence="8">
    <location>
        <begin position="335"/>
        <end position="357"/>
    </location>
</feature>
<evidence type="ECO:0000256" key="7">
    <source>
        <dbReference type="SAM" id="MobiDB-lite"/>
    </source>
</evidence>
<dbReference type="PANTHER" id="PTHR23051">
    <property type="entry name" value="SOLUTE CARRIER FAMILY 35, MEMBER F5"/>
    <property type="match status" value="1"/>
</dbReference>
<evidence type="ECO:0000313" key="10">
    <source>
        <dbReference type="EMBL" id="CAL8070171.1"/>
    </source>
</evidence>
<evidence type="ECO:0000256" key="2">
    <source>
        <dbReference type="ARBA" id="ARBA00007863"/>
    </source>
</evidence>
<feature type="transmembrane region" description="Helical" evidence="8">
    <location>
        <begin position="308"/>
        <end position="329"/>
    </location>
</feature>
<feature type="transmembrane region" description="Helical" evidence="8">
    <location>
        <begin position="427"/>
        <end position="446"/>
    </location>
</feature>
<evidence type="ECO:0000256" key="3">
    <source>
        <dbReference type="ARBA" id="ARBA00022692"/>
    </source>
</evidence>
<comment type="caution">
    <text evidence="10">The sequence shown here is derived from an EMBL/GenBank/DDBJ whole genome shotgun (WGS) entry which is preliminary data.</text>
</comment>
<dbReference type="InterPro" id="IPR037185">
    <property type="entry name" value="EmrE-like"/>
</dbReference>
<accession>A0ABP1PKM4</accession>